<dbReference type="OrthoDB" id="292529at2"/>
<evidence type="ECO:0000313" key="3">
    <source>
        <dbReference type="Proteomes" id="UP000320496"/>
    </source>
</evidence>
<reference evidence="2 3" key="1">
    <citation type="submission" date="2019-02" db="EMBL/GenBank/DDBJ databases">
        <title>Deep-cultivation of Planctomycetes and their phenomic and genomic characterization uncovers novel biology.</title>
        <authorList>
            <person name="Wiegand S."/>
            <person name="Jogler M."/>
            <person name="Boedeker C."/>
            <person name="Pinto D."/>
            <person name="Vollmers J."/>
            <person name="Rivas-Marin E."/>
            <person name="Kohn T."/>
            <person name="Peeters S.H."/>
            <person name="Heuer A."/>
            <person name="Rast P."/>
            <person name="Oberbeckmann S."/>
            <person name="Bunk B."/>
            <person name="Jeske O."/>
            <person name="Meyerdierks A."/>
            <person name="Storesund J.E."/>
            <person name="Kallscheuer N."/>
            <person name="Luecker S."/>
            <person name="Lage O.M."/>
            <person name="Pohl T."/>
            <person name="Merkel B.J."/>
            <person name="Hornburger P."/>
            <person name="Mueller R.-W."/>
            <person name="Bruemmer F."/>
            <person name="Labrenz M."/>
            <person name="Spormann A.M."/>
            <person name="Op den Camp H."/>
            <person name="Overmann J."/>
            <person name="Amann R."/>
            <person name="Jetten M.S.M."/>
            <person name="Mascher T."/>
            <person name="Medema M.H."/>
            <person name="Devos D.P."/>
            <person name="Kaster A.-K."/>
            <person name="Ovreas L."/>
            <person name="Rohde M."/>
            <person name="Galperin M.Y."/>
            <person name="Jogler C."/>
        </authorList>
    </citation>
    <scope>NUCLEOTIDE SEQUENCE [LARGE SCALE GENOMIC DNA]</scope>
    <source>
        <strain evidence="2 3">Mal4</strain>
    </source>
</reference>
<dbReference type="AlphaFoldDB" id="A0A517Z0S1"/>
<dbReference type="KEGG" id="mri:Mal4_03380"/>
<keyword evidence="3" id="KW-1185">Reference proteome</keyword>
<organism evidence="2 3">
    <name type="scientific">Maioricimonas rarisocia</name>
    <dbReference type="NCBI Taxonomy" id="2528026"/>
    <lineage>
        <taxon>Bacteria</taxon>
        <taxon>Pseudomonadati</taxon>
        <taxon>Planctomycetota</taxon>
        <taxon>Planctomycetia</taxon>
        <taxon>Planctomycetales</taxon>
        <taxon>Planctomycetaceae</taxon>
        <taxon>Maioricimonas</taxon>
    </lineage>
</organism>
<dbReference type="EMBL" id="CP036275">
    <property type="protein sequence ID" value="QDU36055.1"/>
    <property type="molecule type" value="Genomic_DNA"/>
</dbReference>
<evidence type="ECO:0000256" key="1">
    <source>
        <dbReference type="SAM" id="MobiDB-lite"/>
    </source>
</evidence>
<sequence length="211" mass="22698">MSGIRRAASGLLLGSVLWVGSGDVARSQEPGGVEPAGWSHSMGTASVVSDAHCLPGEAAGMWSAEADVPWWQWWRRGHHDHAQATLIKRQTDYYRRQRHHPNFIHPVYSPHHAATWGYHLTCWRRFPEEYLAPCPCGSCRDLLQPGYGPGELVPAEAVPAGPVPGAGDAPGRLPMPPADPPNGDDPGTAPPPPDLPPMSSRLPLSSPVGLR</sequence>
<feature type="compositionally biased region" description="Low complexity" evidence="1">
    <location>
        <begin position="197"/>
        <end position="211"/>
    </location>
</feature>
<accession>A0A517Z0S1</accession>
<name>A0A517Z0S1_9PLAN</name>
<dbReference type="RefSeq" id="WP_145366760.1">
    <property type="nucleotide sequence ID" value="NZ_CP036275.1"/>
</dbReference>
<evidence type="ECO:0000313" key="2">
    <source>
        <dbReference type="EMBL" id="QDU36055.1"/>
    </source>
</evidence>
<feature type="compositionally biased region" description="Low complexity" evidence="1">
    <location>
        <begin position="154"/>
        <end position="171"/>
    </location>
</feature>
<feature type="region of interest" description="Disordered" evidence="1">
    <location>
        <begin position="154"/>
        <end position="211"/>
    </location>
</feature>
<dbReference type="Proteomes" id="UP000320496">
    <property type="component" value="Chromosome"/>
</dbReference>
<gene>
    <name evidence="2" type="ORF">Mal4_03380</name>
</gene>
<protein>
    <submittedName>
        <fullName evidence="2">Uncharacterized protein</fullName>
    </submittedName>
</protein>
<proteinExistence type="predicted"/>